<dbReference type="Pfam" id="PF25258">
    <property type="entry name" value="DUF7859"/>
    <property type="match status" value="1"/>
</dbReference>
<keyword evidence="3" id="KW-1185">Reference proteome</keyword>
<feature type="transmembrane region" description="Helical" evidence="1">
    <location>
        <begin position="15"/>
        <end position="34"/>
    </location>
</feature>
<dbReference type="EMBL" id="FTNO01000002">
    <property type="protein sequence ID" value="SIR51150.1"/>
    <property type="molecule type" value="Genomic_DNA"/>
</dbReference>
<sequence>MQPIDIIGEYIGDPVFVGLLVAILAFVFFIYLFIRRTLTGFQEGVQKGQR</sequence>
<dbReference type="RefSeq" id="WP_162833836.1">
    <property type="nucleotide sequence ID" value="NZ_FTNO01000002.1"/>
</dbReference>
<protein>
    <submittedName>
        <fullName evidence="2">Uncharacterized protein</fullName>
    </submittedName>
</protein>
<organism evidence="2 3">
    <name type="scientific">Haladaptatus litoreus</name>
    <dbReference type="NCBI Taxonomy" id="553468"/>
    <lineage>
        <taxon>Archaea</taxon>
        <taxon>Methanobacteriati</taxon>
        <taxon>Methanobacteriota</taxon>
        <taxon>Stenosarchaea group</taxon>
        <taxon>Halobacteria</taxon>
        <taxon>Halobacteriales</taxon>
        <taxon>Haladaptataceae</taxon>
        <taxon>Haladaptatus</taxon>
    </lineage>
</organism>
<evidence type="ECO:0000313" key="2">
    <source>
        <dbReference type="EMBL" id="SIR51150.1"/>
    </source>
</evidence>
<reference evidence="3" key="1">
    <citation type="submission" date="2017-01" db="EMBL/GenBank/DDBJ databases">
        <authorList>
            <person name="Varghese N."/>
            <person name="Submissions S."/>
        </authorList>
    </citation>
    <scope>NUCLEOTIDE SEQUENCE [LARGE SCALE GENOMIC DNA]</scope>
    <source>
        <strain evidence="3">CGMCC 1.7737</strain>
    </source>
</reference>
<evidence type="ECO:0000256" key="1">
    <source>
        <dbReference type="SAM" id="Phobius"/>
    </source>
</evidence>
<dbReference type="Proteomes" id="UP000186914">
    <property type="component" value="Unassembled WGS sequence"/>
</dbReference>
<dbReference type="InterPro" id="IPR057181">
    <property type="entry name" value="DUF7859"/>
</dbReference>
<keyword evidence="1" id="KW-0812">Transmembrane</keyword>
<keyword evidence="1" id="KW-1133">Transmembrane helix</keyword>
<evidence type="ECO:0000313" key="3">
    <source>
        <dbReference type="Proteomes" id="UP000186914"/>
    </source>
</evidence>
<proteinExistence type="predicted"/>
<dbReference type="AlphaFoldDB" id="A0A1N7BIK0"/>
<gene>
    <name evidence="2" type="ORF">SAMN05421858_2576</name>
</gene>
<dbReference type="OrthoDB" id="246670at2157"/>
<name>A0A1N7BIK0_9EURY</name>
<keyword evidence="1" id="KW-0472">Membrane</keyword>
<accession>A0A1N7BIK0</accession>